<protein>
    <submittedName>
        <fullName evidence="1">Uncharacterized protein</fullName>
    </submittedName>
</protein>
<gene>
    <name evidence="1" type="ORF">SNE35_29905</name>
</gene>
<sequence length="221" mass="24115">MPSLEQTLQRSAAFLEALMDQISSAEDFGGADERQEAAIAAAEVAIEHGTALNALFDMGLANSAVALLRLEYEALLRSAWLLYAATDGEVAKASTPLTRESGEAAKNLPTALTMLQDLERKMKVEPGIAGLVMPLRELRDEAWKPMNAFVHCGLHPLARVRDGFPESLAISVVKLSNGLIHFAARLLSRFTGNRKVMREVDEAFRVFQDVMPMVTGPHSEP</sequence>
<comment type="caution">
    <text evidence="1">The sequence shown here is derived from an EMBL/GenBank/DDBJ whole genome shotgun (WGS) entry which is preliminary data.</text>
</comment>
<evidence type="ECO:0000313" key="2">
    <source>
        <dbReference type="Proteomes" id="UP001285263"/>
    </source>
</evidence>
<name>A0ABU5DR03_9BURK</name>
<dbReference type="Pfam" id="PF22491">
    <property type="entry name" value="DUF6988"/>
    <property type="match status" value="1"/>
</dbReference>
<dbReference type="Proteomes" id="UP001285263">
    <property type="component" value="Unassembled WGS sequence"/>
</dbReference>
<organism evidence="1 2">
    <name type="scientific">Roseateles agri</name>
    <dbReference type="NCBI Taxonomy" id="3098619"/>
    <lineage>
        <taxon>Bacteria</taxon>
        <taxon>Pseudomonadati</taxon>
        <taxon>Pseudomonadota</taxon>
        <taxon>Betaproteobacteria</taxon>
        <taxon>Burkholderiales</taxon>
        <taxon>Sphaerotilaceae</taxon>
        <taxon>Roseateles</taxon>
    </lineage>
</organism>
<evidence type="ECO:0000313" key="1">
    <source>
        <dbReference type="EMBL" id="MDY0748751.1"/>
    </source>
</evidence>
<dbReference type="EMBL" id="JAXCLA010000011">
    <property type="protein sequence ID" value="MDY0748751.1"/>
    <property type="molecule type" value="Genomic_DNA"/>
</dbReference>
<dbReference type="RefSeq" id="WP_320426716.1">
    <property type="nucleotide sequence ID" value="NZ_JAXCLA010000011.1"/>
</dbReference>
<keyword evidence="2" id="KW-1185">Reference proteome</keyword>
<accession>A0ABU5DR03</accession>
<dbReference type="InterPro" id="IPR054257">
    <property type="entry name" value="DUF6988"/>
</dbReference>
<proteinExistence type="predicted"/>
<reference evidence="1 2" key="1">
    <citation type="submission" date="2023-11" db="EMBL/GenBank/DDBJ databases">
        <title>Paucibacter sp. nov., isolated from fresh soil in Korea.</title>
        <authorList>
            <person name="Le N.T.T."/>
        </authorList>
    </citation>
    <scope>NUCLEOTIDE SEQUENCE [LARGE SCALE GENOMIC DNA]</scope>
    <source>
        <strain evidence="1 2">R3-3</strain>
    </source>
</reference>